<dbReference type="SUPFAM" id="SSF52172">
    <property type="entry name" value="CheY-like"/>
    <property type="match status" value="1"/>
</dbReference>
<keyword evidence="3" id="KW-0805">Transcription regulation</keyword>
<dbReference type="PANTHER" id="PTHR48111">
    <property type="entry name" value="REGULATOR OF RPOS"/>
    <property type="match status" value="1"/>
</dbReference>
<evidence type="ECO:0000313" key="10">
    <source>
        <dbReference type="EMBL" id="MFD1441835.1"/>
    </source>
</evidence>
<comment type="caution">
    <text evidence="10">The sequence shown here is derived from an EMBL/GenBank/DDBJ whole genome shotgun (WGS) entry which is preliminary data.</text>
</comment>
<dbReference type="InterPro" id="IPR001867">
    <property type="entry name" value="OmpR/PhoB-type_DNA-bd"/>
</dbReference>
<reference evidence="11" key="1">
    <citation type="journal article" date="2019" name="Int. J. Syst. Evol. Microbiol.">
        <title>The Global Catalogue of Microorganisms (GCM) 10K type strain sequencing project: providing services to taxonomists for standard genome sequencing and annotation.</title>
        <authorList>
            <consortium name="The Broad Institute Genomics Platform"/>
            <consortium name="The Broad Institute Genome Sequencing Center for Infectious Disease"/>
            <person name="Wu L."/>
            <person name="Ma J."/>
        </authorList>
    </citation>
    <scope>NUCLEOTIDE SEQUENCE [LARGE SCALE GENOMIC DNA]</scope>
    <source>
        <strain evidence="11">CCM 8912</strain>
    </source>
</reference>
<dbReference type="Proteomes" id="UP001597212">
    <property type="component" value="Unassembled WGS sequence"/>
</dbReference>
<dbReference type="PROSITE" id="PS51755">
    <property type="entry name" value="OMPR_PHOB"/>
    <property type="match status" value="1"/>
</dbReference>
<gene>
    <name evidence="10" type="ORF">ACFQ5K_10650</name>
</gene>
<evidence type="ECO:0000256" key="3">
    <source>
        <dbReference type="ARBA" id="ARBA00023015"/>
    </source>
</evidence>
<dbReference type="PROSITE" id="PS50110">
    <property type="entry name" value="RESPONSE_REGULATORY"/>
    <property type="match status" value="1"/>
</dbReference>
<evidence type="ECO:0000256" key="2">
    <source>
        <dbReference type="ARBA" id="ARBA00023012"/>
    </source>
</evidence>
<proteinExistence type="predicted"/>
<name>A0ABW4CYY7_9LACO</name>
<dbReference type="SMART" id="SM00862">
    <property type="entry name" value="Trans_reg_C"/>
    <property type="match status" value="1"/>
</dbReference>
<keyword evidence="2" id="KW-0902">Two-component regulatory system</keyword>
<keyword evidence="1 6" id="KW-0597">Phosphoprotein</keyword>
<feature type="domain" description="Response regulatory" evidence="8">
    <location>
        <begin position="2"/>
        <end position="112"/>
    </location>
</feature>
<evidence type="ECO:0000256" key="7">
    <source>
        <dbReference type="PROSITE-ProRule" id="PRU01091"/>
    </source>
</evidence>
<evidence type="ECO:0000256" key="4">
    <source>
        <dbReference type="ARBA" id="ARBA00023125"/>
    </source>
</evidence>
<dbReference type="EMBL" id="JBHTOK010000075">
    <property type="protein sequence ID" value="MFD1441835.1"/>
    <property type="molecule type" value="Genomic_DNA"/>
</dbReference>
<dbReference type="Pfam" id="PF00486">
    <property type="entry name" value="Trans_reg_C"/>
    <property type="match status" value="1"/>
</dbReference>
<dbReference type="InterPro" id="IPR011006">
    <property type="entry name" value="CheY-like_superfamily"/>
</dbReference>
<organism evidence="10 11">
    <name type="scientific">Lacticaseibacillus hegangensis</name>
    <dbReference type="NCBI Taxonomy" id="2486010"/>
    <lineage>
        <taxon>Bacteria</taxon>
        <taxon>Bacillati</taxon>
        <taxon>Bacillota</taxon>
        <taxon>Bacilli</taxon>
        <taxon>Lactobacillales</taxon>
        <taxon>Lactobacillaceae</taxon>
        <taxon>Lacticaseibacillus</taxon>
    </lineage>
</organism>
<dbReference type="InterPro" id="IPR039420">
    <property type="entry name" value="WalR-like"/>
</dbReference>
<dbReference type="Gene3D" id="3.40.50.2300">
    <property type="match status" value="1"/>
</dbReference>
<dbReference type="Pfam" id="PF00072">
    <property type="entry name" value="Response_reg"/>
    <property type="match status" value="1"/>
</dbReference>
<feature type="domain" description="OmpR/PhoB-type" evidence="9">
    <location>
        <begin position="114"/>
        <end position="214"/>
    </location>
</feature>
<evidence type="ECO:0000259" key="8">
    <source>
        <dbReference type="PROSITE" id="PS50110"/>
    </source>
</evidence>
<dbReference type="CDD" id="cd00383">
    <property type="entry name" value="trans_reg_C"/>
    <property type="match status" value="1"/>
</dbReference>
<dbReference type="InterPro" id="IPR001789">
    <property type="entry name" value="Sig_transdc_resp-reg_receiver"/>
</dbReference>
<dbReference type="SUPFAM" id="SSF46894">
    <property type="entry name" value="C-terminal effector domain of the bipartite response regulators"/>
    <property type="match status" value="1"/>
</dbReference>
<evidence type="ECO:0000313" key="11">
    <source>
        <dbReference type="Proteomes" id="UP001597212"/>
    </source>
</evidence>
<keyword evidence="11" id="KW-1185">Reference proteome</keyword>
<sequence length="216" mass="23813">MKLLIIEDEPALRQSMVSFFAAQYRVTEAGTLAEANQAVAASPDTIILDLTLPDGDGLTCLQDWRPHLTAKVLVLTANDQEQAELAGLQLADDFVVKPVSLAVLAARLNKFWPDAPVRLGDVTVNLMSGRVTKVGVPVALAATEWRLLKYLVQHRGQLVSREQLIAGLWDAREAYVADNTLTVTIKRLREKLETKPTAPQLIRTIRGVGYFLNDQT</sequence>
<dbReference type="PANTHER" id="PTHR48111:SF1">
    <property type="entry name" value="TWO-COMPONENT RESPONSE REGULATOR ORR33"/>
    <property type="match status" value="1"/>
</dbReference>
<keyword evidence="5" id="KW-0804">Transcription</keyword>
<dbReference type="InterPro" id="IPR036388">
    <property type="entry name" value="WH-like_DNA-bd_sf"/>
</dbReference>
<evidence type="ECO:0000256" key="6">
    <source>
        <dbReference type="PROSITE-ProRule" id="PRU00169"/>
    </source>
</evidence>
<protein>
    <submittedName>
        <fullName evidence="10">Response regulator transcription factor</fullName>
    </submittedName>
</protein>
<dbReference type="Gene3D" id="1.10.10.10">
    <property type="entry name" value="Winged helix-like DNA-binding domain superfamily/Winged helix DNA-binding domain"/>
    <property type="match status" value="1"/>
</dbReference>
<dbReference type="InterPro" id="IPR016032">
    <property type="entry name" value="Sig_transdc_resp-reg_C-effctor"/>
</dbReference>
<evidence type="ECO:0000259" key="9">
    <source>
        <dbReference type="PROSITE" id="PS51755"/>
    </source>
</evidence>
<feature type="modified residue" description="4-aspartylphosphate" evidence="6">
    <location>
        <position position="49"/>
    </location>
</feature>
<feature type="DNA-binding region" description="OmpR/PhoB-type" evidence="7">
    <location>
        <begin position="114"/>
        <end position="214"/>
    </location>
</feature>
<evidence type="ECO:0000256" key="1">
    <source>
        <dbReference type="ARBA" id="ARBA00022553"/>
    </source>
</evidence>
<keyword evidence="4 7" id="KW-0238">DNA-binding</keyword>
<evidence type="ECO:0000256" key="5">
    <source>
        <dbReference type="ARBA" id="ARBA00023163"/>
    </source>
</evidence>
<dbReference type="SMART" id="SM00448">
    <property type="entry name" value="REC"/>
    <property type="match status" value="1"/>
</dbReference>
<dbReference type="RefSeq" id="WP_125755604.1">
    <property type="nucleotide sequence ID" value="NZ_JBHTOK010000075.1"/>
</dbReference>
<accession>A0ABW4CYY7</accession>